<name>A0A0V1F6D2_9BILA</name>
<feature type="non-terminal residue" evidence="1">
    <location>
        <position position="62"/>
    </location>
</feature>
<organism evidence="1 2">
    <name type="scientific">Trichinella zimbabwensis</name>
    <dbReference type="NCBI Taxonomy" id="268475"/>
    <lineage>
        <taxon>Eukaryota</taxon>
        <taxon>Metazoa</taxon>
        <taxon>Ecdysozoa</taxon>
        <taxon>Nematoda</taxon>
        <taxon>Enoplea</taxon>
        <taxon>Dorylaimia</taxon>
        <taxon>Trichinellida</taxon>
        <taxon>Trichinellidae</taxon>
        <taxon>Trichinella</taxon>
    </lineage>
</organism>
<reference evidence="1 2" key="1">
    <citation type="submission" date="2015-01" db="EMBL/GenBank/DDBJ databases">
        <title>Evolution of Trichinella species and genotypes.</title>
        <authorList>
            <person name="Korhonen P.K."/>
            <person name="Edoardo P."/>
            <person name="Giuseppe L.R."/>
            <person name="Gasser R.B."/>
        </authorList>
    </citation>
    <scope>NUCLEOTIDE SEQUENCE [LARGE SCALE GENOMIC DNA]</scope>
    <source>
        <strain evidence="1">ISS1029</strain>
    </source>
</reference>
<dbReference type="EMBL" id="JYDP01006463">
    <property type="protein sequence ID" value="KRY81737.1"/>
    <property type="molecule type" value="Genomic_DNA"/>
</dbReference>
<accession>A0A0V1F6D2</accession>
<protein>
    <submittedName>
        <fullName evidence="1">Uncharacterized protein</fullName>
    </submittedName>
</protein>
<dbReference type="Proteomes" id="UP000055024">
    <property type="component" value="Unassembled WGS sequence"/>
</dbReference>
<proteinExistence type="predicted"/>
<sequence>LEILFFLDLEFRLQSEQALEVLKLPYQPVVEYEQADVSTVNCNEIFLIFIINSTNYYYDLFL</sequence>
<comment type="caution">
    <text evidence="1">The sequence shown here is derived from an EMBL/GenBank/DDBJ whole genome shotgun (WGS) entry which is preliminary data.</text>
</comment>
<feature type="non-terminal residue" evidence="1">
    <location>
        <position position="1"/>
    </location>
</feature>
<evidence type="ECO:0000313" key="2">
    <source>
        <dbReference type="Proteomes" id="UP000055024"/>
    </source>
</evidence>
<gene>
    <name evidence="1" type="ORF">T11_2663</name>
</gene>
<evidence type="ECO:0000313" key="1">
    <source>
        <dbReference type="EMBL" id="KRY81737.1"/>
    </source>
</evidence>
<dbReference type="AlphaFoldDB" id="A0A0V1F6D2"/>
<keyword evidence="2" id="KW-1185">Reference proteome</keyword>